<dbReference type="PRINTS" id="PR00095">
    <property type="entry name" value="ANTSNTHASEI"/>
</dbReference>
<evidence type="ECO:0000256" key="4">
    <source>
        <dbReference type="ARBA" id="ARBA00011575"/>
    </source>
</evidence>
<comment type="catalytic activity">
    <reaction evidence="14 15">
        <text>chorismate + L-glutamine = anthranilate + pyruvate + L-glutamate + H(+)</text>
        <dbReference type="Rhea" id="RHEA:21732"/>
        <dbReference type="ChEBI" id="CHEBI:15361"/>
        <dbReference type="ChEBI" id="CHEBI:15378"/>
        <dbReference type="ChEBI" id="CHEBI:16567"/>
        <dbReference type="ChEBI" id="CHEBI:29748"/>
        <dbReference type="ChEBI" id="CHEBI:29985"/>
        <dbReference type="ChEBI" id="CHEBI:58359"/>
        <dbReference type="EC" id="4.1.3.27"/>
    </reaction>
</comment>
<evidence type="ECO:0000256" key="9">
    <source>
        <dbReference type="ARBA" id="ARBA00022822"/>
    </source>
</evidence>
<comment type="function">
    <text evidence="13 15">Part of a heterotetrameric complex that catalyzes the two-step biosynthesis of anthranilate, an intermediate in the biosynthesis of L-tryptophan. In the first step, the glutamine-binding beta subunit (TrpG) of anthranilate synthase (AS) provides the glutamine amidotransferase activity which generates ammonia as a substrate that, along with chorismate, is used in the second step, catalyzed by the large alpha subunit of AS (TrpE) to produce anthranilate. In the absence of TrpG, TrpE can synthesize anthranilate directly from chorismate and high concentrations of ammonia.</text>
</comment>
<dbReference type="Gene3D" id="3.60.120.10">
    <property type="entry name" value="Anthranilate synthase"/>
    <property type="match status" value="1"/>
</dbReference>
<evidence type="ECO:0000256" key="11">
    <source>
        <dbReference type="ARBA" id="ARBA00023141"/>
    </source>
</evidence>
<evidence type="ECO:0000256" key="8">
    <source>
        <dbReference type="ARBA" id="ARBA00022723"/>
    </source>
</evidence>
<gene>
    <name evidence="15" type="primary">trpE</name>
    <name evidence="18" type="ORF">Aau02nite_78160</name>
</gene>
<evidence type="ECO:0000256" key="13">
    <source>
        <dbReference type="ARBA" id="ARBA00025634"/>
    </source>
</evidence>
<keyword evidence="12 15" id="KW-0456">Lyase</keyword>
<proteinExistence type="inferred from homology"/>
<evidence type="ECO:0000256" key="14">
    <source>
        <dbReference type="ARBA" id="ARBA00047683"/>
    </source>
</evidence>
<dbReference type="InterPro" id="IPR006805">
    <property type="entry name" value="Anth_synth_I_N"/>
</dbReference>
<dbReference type="InterPro" id="IPR015890">
    <property type="entry name" value="Chorismate_C"/>
</dbReference>
<dbReference type="PANTHER" id="PTHR11236">
    <property type="entry name" value="AMINOBENZOATE/ANTHRANILATE SYNTHASE"/>
    <property type="match status" value="1"/>
</dbReference>
<evidence type="ECO:0000256" key="7">
    <source>
        <dbReference type="ARBA" id="ARBA00022605"/>
    </source>
</evidence>
<dbReference type="SUPFAM" id="SSF56322">
    <property type="entry name" value="ADC synthase"/>
    <property type="match status" value="1"/>
</dbReference>
<evidence type="ECO:0000256" key="10">
    <source>
        <dbReference type="ARBA" id="ARBA00022842"/>
    </source>
</evidence>
<comment type="pathway">
    <text evidence="2 15">Amino-acid biosynthesis; L-tryptophan biosynthesis; L-tryptophan from chorismate: step 1/5.</text>
</comment>
<dbReference type="Pfam" id="PF00425">
    <property type="entry name" value="Chorismate_bind"/>
    <property type="match status" value="1"/>
</dbReference>
<evidence type="ECO:0000259" key="16">
    <source>
        <dbReference type="Pfam" id="PF00425"/>
    </source>
</evidence>
<evidence type="ECO:0000313" key="18">
    <source>
        <dbReference type="EMBL" id="GIM77896.1"/>
    </source>
</evidence>
<evidence type="ECO:0000256" key="2">
    <source>
        <dbReference type="ARBA" id="ARBA00004873"/>
    </source>
</evidence>
<keyword evidence="10 15" id="KW-0460">Magnesium</keyword>
<dbReference type="EC" id="4.1.3.27" evidence="5 15"/>
<dbReference type="InterPro" id="IPR019999">
    <property type="entry name" value="Anth_synth_I-like"/>
</dbReference>
<feature type="domain" description="Anthranilate synthase component I N-terminal" evidence="17">
    <location>
        <begin position="33"/>
        <end position="175"/>
    </location>
</feature>
<dbReference type="GO" id="GO:0000162">
    <property type="term" value="P:L-tryptophan biosynthetic process"/>
    <property type="evidence" value="ECO:0007669"/>
    <property type="project" value="UniProtKB-KW"/>
</dbReference>
<keyword evidence="9 15" id="KW-0822">Tryptophan biosynthesis</keyword>
<evidence type="ECO:0000256" key="5">
    <source>
        <dbReference type="ARBA" id="ARBA00012266"/>
    </source>
</evidence>
<feature type="domain" description="Chorismate-utilising enzyme C-terminal" evidence="16">
    <location>
        <begin position="239"/>
        <end position="495"/>
    </location>
</feature>
<evidence type="ECO:0000259" key="17">
    <source>
        <dbReference type="Pfam" id="PF04715"/>
    </source>
</evidence>
<keyword evidence="11 15" id="KW-0057">Aromatic amino acid biosynthesis</keyword>
<dbReference type="NCBIfam" id="TIGR00564">
    <property type="entry name" value="trpE_most"/>
    <property type="match status" value="1"/>
</dbReference>
<comment type="similarity">
    <text evidence="3 15">Belongs to the anthranilate synthase component I family.</text>
</comment>
<evidence type="ECO:0000256" key="12">
    <source>
        <dbReference type="ARBA" id="ARBA00023239"/>
    </source>
</evidence>
<dbReference type="NCBIfam" id="NF010086">
    <property type="entry name" value="PRK13571.1"/>
    <property type="match status" value="1"/>
</dbReference>
<comment type="subunit">
    <text evidence="4 15">Heterotetramer consisting of two non-identical subunits: a beta subunit (TrpG) and a large alpha subunit (TrpE).</text>
</comment>
<dbReference type="Proteomes" id="UP000681340">
    <property type="component" value="Unassembled WGS sequence"/>
</dbReference>
<keyword evidence="7 15" id="KW-0028">Amino-acid biosynthesis</keyword>
<comment type="cofactor">
    <cofactor evidence="1 15">
        <name>Mg(2+)</name>
        <dbReference type="ChEBI" id="CHEBI:18420"/>
    </cofactor>
</comment>
<dbReference type="AlphaFoldDB" id="A0A919SSX9"/>
<dbReference type="PANTHER" id="PTHR11236:SF46">
    <property type="entry name" value="ANTHRANILATE SYNTHASE COMPONENT 1"/>
    <property type="match status" value="1"/>
</dbReference>
<dbReference type="InterPro" id="IPR005256">
    <property type="entry name" value="Anth_synth_I_PabB"/>
</dbReference>
<keyword evidence="8 15" id="KW-0479">Metal-binding</keyword>
<keyword evidence="19" id="KW-1185">Reference proteome</keyword>
<organism evidence="18 19">
    <name type="scientific">Actinoplanes auranticolor</name>
    <dbReference type="NCBI Taxonomy" id="47988"/>
    <lineage>
        <taxon>Bacteria</taxon>
        <taxon>Bacillati</taxon>
        <taxon>Actinomycetota</taxon>
        <taxon>Actinomycetes</taxon>
        <taxon>Micromonosporales</taxon>
        <taxon>Micromonosporaceae</taxon>
        <taxon>Actinoplanes</taxon>
    </lineage>
</organism>
<comment type="caution">
    <text evidence="18">The sequence shown here is derived from an EMBL/GenBank/DDBJ whole genome shotgun (WGS) entry which is preliminary data.</text>
</comment>
<evidence type="ECO:0000256" key="3">
    <source>
        <dbReference type="ARBA" id="ARBA00009562"/>
    </source>
</evidence>
<protein>
    <recommendedName>
        <fullName evidence="6 15">Anthranilate synthase component 1</fullName>
        <ecNumber evidence="5 15">4.1.3.27</ecNumber>
    </recommendedName>
</protein>
<reference evidence="18" key="1">
    <citation type="submission" date="2021-03" db="EMBL/GenBank/DDBJ databases">
        <title>Whole genome shotgun sequence of Actinoplanes auranticolor NBRC 12245.</title>
        <authorList>
            <person name="Komaki H."/>
            <person name="Tamura T."/>
        </authorList>
    </citation>
    <scope>NUCLEOTIDE SEQUENCE</scope>
    <source>
        <strain evidence="18">NBRC 12245</strain>
    </source>
</reference>
<accession>A0A919SSX9</accession>
<dbReference type="EMBL" id="BOQL01000070">
    <property type="protein sequence ID" value="GIM77896.1"/>
    <property type="molecule type" value="Genomic_DNA"/>
</dbReference>
<evidence type="ECO:0000256" key="1">
    <source>
        <dbReference type="ARBA" id="ARBA00001946"/>
    </source>
</evidence>
<dbReference type="RefSeq" id="WP_212993638.1">
    <property type="nucleotide sequence ID" value="NZ_BAABEA010000034.1"/>
</dbReference>
<dbReference type="Pfam" id="PF04715">
    <property type="entry name" value="Anth_synt_I_N"/>
    <property type="match status" value="1"/>
</dbReference>
<evidence type="ECO:0000256" key="15">
    <source>
        <dbReference type="RuleBase" id="RU364045"/>
    </source>
</evidence>
<sequence>MTSGSVTPDEDVFVAQAARRRVVPVVRRLLADGETPIGVYRKLAGGPGTFLLESAEQGAGSAAWSRYSFIGVRSAATLVERDGQAAWLGHPPAGVPLDGDPVVALRETVAALAAPGEPGTGDDLPPLTGGMVGYLSYDLVRRFERLPDTTVDDVPLPELGMMLATDLVVLDHYDGSAILVANAVLAADADVRAARAAYHQAVGRLDAMTTALSRPTPPMISTVERQPAGEVVSRTAPGDYQKAVETAKEAIRAGECFQIVVAQRFERATDADPLDVYRVLRATNPSPYMYLLRFDDFDIVGSSPEAHLKVSAEQGGVRRALLHPIAGTRWRGGTPEQDNALAAELLADPKERAEHVMLVDLGRNDLGRVCRAGTVEVPDFARIERYSHVMHIVSTVVGELQADRSAFDALAATFPAGTLSGAPKVRAMEIIESLEPTRRGLYGGTVGYFGFAGDMDMAIAIRTALMHGGTAYVGAGAGIVADSDPAAEEQETRNKAAAVLAAIAAAETLRAAR</sequence>
<dbReference type="InterPro" id="IPR005801">
    <property type="entry name" value="ADC_synthase"/>
</dbReference>
<evidence type="ECO:0000313" key="19">
    <source>
        <dbReference type="Proteomes" id="UP000681340"/>
    </source>
</evidence>
<dbReference type="GO" id="GO:0004049">
    <property type="term" value="F:anthranilate synthase activity"/>
    <property type="evidence" value="ECO:0007669"/>
    <property type="project" value="UniProtKB-EC"/>
</dbReference>
<dbReference type="GO" id="GO:0046872">
    <property type="term" value="F:metal ion binding"/>
    <property type="evidence" value="ECO:0007669"/>
    <property type="project" value="UniProtKB-KW"/>
</dbReference>
<evidence type="ECO:0000256" key="6">
    <source>
        <dbReference type="ARBA" id="ARBA00020653"/>
    </source>
</evidence>
<name>A0A919SSX9_9ACTN</name>